<dbReference type="Pfam" id="PF03221">
    <property type="entry name" value="HTH_Tnp_Tc5"/>
    <property type="match status" value="1"/>
</dbReference>
<dbReference type="Pfam" id="PF05225">
    <property type="entry name" value="HTH_psq"/>
    <property type="match status" value="1"/>
</dbReference>
<dbReference type="OrthoDB" id="10031330at2759"/>
<dbReference type="AlphaFoldDB" id="A0A2G8JYS3"/>
<dbReference type="InterPro" id="IPR006600">
    <property type="entry name" value="HTH_CenpB_DNA-bd_dom"/>
</dbReference>
<feature type="domain" description="HTH CENPB-type" evidence="4">
    <location>
        <begin position="59"/>
        <end position="134"/>
    </location>
</feature>
<keyword evidence="2" id="KW-0539">Nucleus</keyword>
<dbReference type="Gene3D" id="1.10.10.60">
    <property type="entry name" value="Homeodomain-like"/>
    <property type="match status" value="1"/>
</dbReference>
<evidence type="ECO:0000256" key="1">
    <source>
        <dbReference type="ARBA" id="ARBA00023125"/>
    </source>
</evidence>
<reference evidence="5 6" key="1">
    <citation type="journal article" date="2017" name="PLoS Biol.">
        <title>The sea cucumber genome provides insights into morphological evolution and visceral regeneration.</title>
        <authorList>
            <person name="Zhang X."/>
            <person name="Sun L."/>
            <person name="Yuan J."/>
            <person name="Sun Y."/>
            <person name="Gao Y."/>
            <person name="Zhang L."/>
            <person name="Li S."/>
            <person name="Dai H."/>
            <person name="Hamel J.F."/>
            <person name="Liu C."/>
            <person name="Yu Y."/>
            <person name="Liu S."/>
            <person name="Lin W."/>
            <person name="Guo K."/>
            <person name="Jin S."/>
            <person name="Xu P."/>
            <person name="Storey K.B."/>
            <person name="Huan P."/>
            <person name="Zhang T."/>
            <person name="Zhou Y."/>
            <person name="Zhang J."/>
            <person name="Lin C."/>
            <person name="Li X."/>
            <person name="Xing L."/>
            <person name="Huo D."/>
            <person name="Sun M."/>
            <person name="Wang L."/>
            <person name="Mercier A."/>
            <person name="Li F."/>
            <person name="Yang H."/>
            <person name="Xiang J."/>
        </authorList>
    </citation>
    <scope>NUCLEOTIDE SEQUENCE [LARGE SCALE GENOMIC DNA]</scope>
    <source>
        <strain evidence="5">Shaxun</strain>
        <tissue evidence="5">Muscle</tissue>
    </source>
</reference>
<feature type="region of interest" description="Disordered" evidence="3">
    <location>
        <begin position="152"/>
        <end position="205"/>
    </location>
</feature>
<comment type="caution">
    <text evidence="5">The sequence shown here is derived from an EMBL/GenBank/DDBJ whole genome shotgun (WGS) entry which is preliminary data.</text>
</comment>
<evidence type="ECO:0000313" key="6">
    <source>
        <dbReference type="Proteomes" id="UP000230750"/>
    </source>
</evidence>
<evidence type="ECO:0000259" key="4">
    <source>
        <dbReference type="PROSITE" id="PS51253"/>
    </source>
</evidence>
<gene>
    <name evidence="5" type="ORF">BSL78_22220</name>
</gene>
<dbReference type="GO" id="GO:0003677">
    <property type="term" value="F:DNA binding"/>
    <property type="evidence" value="ECO:0007669"/>
    <property type="project" value="UniProtKB-KW"/>
</dbReference>
<feature type="compositionally biased region" description="Basic and acidic residues" evidence="3">
    <location>
        <begin position="162"/>
        <end position="174"/>
    </location>
</feature>
<organism evidence="5 6">
    <name type="scientific">Stichopus japonicus</name>
    <name type="common">Sea cucumber</name>
    <dbReference type="NCBI Taxonomy" id="307972"/>
    <lineage>
        <taxon>Eukaryota</taxon>
        <taxon>Metazoa</taxon>
        <taxon>Echinodermata</taxon>
        <taxon>Eleutherozoa</taxon>
        <taxon>Echinozoa</taxon>
        <taxon>Holothuroidea</taxon>
        <taxon>Aspidochirotacea</taxon>
        <taxon>Aspidochirotida</taxon>
        <taxon>Stichopodidae</taxon>
        <taxon>Apostichopus</taxon>
    </lineage>
</organism>
<dbReference type="Proteomes" id="UP000230750">
    <property type="component" value="Unassembled WGS sequence"/>
</dbReference>
<dbReference type="SUPFAM" id="SSF46689">
    <property type="entry name" value="Homeodomain-like"/>
    <property type="match status" value="1"/>
</dbReference>
<keyword evidence="6" id="KW-1185">Reference proteome</keyword>
<proteinExistence type="predicted"/>
<accession>A0A2G8JYS3</accession>
<dbReference type="InterPro" id="IPR009057">
    <property type="entry name" value="Homeodomain-like_sf"/>
</dbReference>
<evidence type="ECO:0000256" key="3">
    <source>
        <dbReference type="SAM" id="MobiDB-lite"/>
    </source>
</evidence>
<protein>
    <recommendedName>
        <fullName evidence="4">HTH CENPB-type domain-containing protein</fullName>
    </recommendedName>
</protein>
<feature type="compositionally biased region" description="Basic residues" evidence="3">
    <location>
        <begin position="188"/>
        <end position="205"/>
    </location>
</feature>
<keyword evidence="1" id="KW-0238">DNA-binding</keyword>
<dbReference type="EMBL" id="MRZV01001071">
    <property type="protein sequence ID" value="PIK40926.1"/>
    <property type="molecule type" value="Genomic_DNA"/>
</dbReference>
<dbReference type="InterPro" id="IPR007889">
    <property type="entry name" value="HTH_Psq"/>
</dbReference>
<evidence type="ECO:0000256" key="2">
    <source>
        <dbReference type="ARBA" id="ARBA00023242"/>
    </source>
</evidence>
<dbReference type="PROSITE" id="PS51253">
    <property type="entry name" value="HTH_CENPB"/>
    <property type="match status" value="1"/>
</dbReference>
<name>A0A2G8JYS3_STIJA</name>
<sequence>MVNHGQKPGVRRRYLLENLAKALKMVQEEGASISKAAMFYKVPRTTLTDKVRERSCMDCAIGAKTVLTKNEEEKLVDWIIERARSGNPCTTTDLRNKAQALINVATRFNPFPNNLPGKSWVFGIVSRHSLKIEMVQGNVGRPSVLYPKGEVPCSYTSSKPRPKSEVENSKEIQRKKQNGNFDLELEKKRKKLRKKKRLQRKMLAT</sequence>
<evidence type="ECO:0000313" key="5">
    <source>
        <dbReference type="EMBL" id="PIK40926.1"/>
    </source>
</evidence>